<name>A0A848GJP5_9BACT</name>
<protein>
    <submittedName>
        <fullName evidence="1">Uncharacterized protein</fullName>
    </submittedName>
</protein>
<evidence type="ECO:0000313" key="1">
    <source>
        <dbReference type="EMBL" id="NML37901.1"/>
    </source>
</evidence>
<sequence length="246" mass="27700">MTDFSSLLQLDKEVLTTLVNAYSSYATYLDEGQSDDLQTIAGSYMKAAGYVMFYDQAAAREWFSRARDYYTRAADTYGIIAAICCHQAPDMEAGPSPTPDLQFYQLLCSYFKDVPVDITAYQEPVGRLQVPIRLYMEAFESTEEAVQAADLPAAWKPLLTRMHTRPRLLSKDTRRWHSLEGTINPIEPETIATCVTLLTVAQRQGITRESMEEMLQQQKDAAFIAVRLALLLSHSTPPPHTGYNHS</sequence>
<dbReference type="Proteomes" id="UP000583266">
    <property type="component" value="Unassembled WGS sequence"/>
</dbReference>
<keyword evidence="2" id="KW-1185">Reference proteome</keyword>
<dbReference type="AlphaFoldDB" id="A0A848GJP5"/>
<comment type="caution">
    <text evidence="1">The sequence shown here is derived from an EMBL/GenBank/DDBJ whole genome shotgun (WGS) entry which is preliminary data.</text>
</comment>
<organism evidence="1 2">
    <name type="scientific">Chitinophaga fulva</name>
    <dbReference type="NCBI Taxonomy" id="2728842"/>
    <lineage>
        <taxon>Bacteria</taxon>
        <taxon>Pseudomonadati</taxon>
        <taxon>Bacteroidota</taxon>
        <taxon>Chitinophagia</taxon>
        <taxon>Chitinophagales</taxon>
        <taxon>Chitinophagaceae</taxon>
        <taxon>Chitinophaga</taxon>
    </lineage>
</organism>
<evidence type="ECO:0000313" key="2">
    <source>
        <dbReference type="Proteomes" id="UP000583266"/>
    </source>
</evidence>
<gene>
    <name evidence="1" type="ORF">HHL17_11915</name>
</gene>
<dbReference type="EMBL" id="JABBGC010000001">
    <property type="protein sequence ID" value="NML37901.1"/>
    <property type="molecule type" value="Genomic_DNA"/>
</dbReference>
<proteinExistence type="predicted"/>
<reference evidence="1 2" key="1">
    <citation type="submission" date="2020-04" db="EMBL/GenBank/DDBJ databases">
        <title>Chitinophaga sp. G-6-1-13 sp. nov., isolated from soil.</title>
        <authorList>
            <person name="Dahal R.H."/>
            <person name="Chaudhary D.K."/>
        </authorList>
    </citation>
    <scope>NUCLEOTIDE SEQUENCE [LARGE SCALE GENOMIC DNA]</scope>
    <source>
        <strain evidence="1 2">G-6-1-13</strain>
    </source>
</reference>
<dbReference type="RefSeq" id="WP_169224937.1">
    <property type="nucleotide sequence ID" value="NZ_JABBGC010000001.1"/>
</dbReference>
<accession>A0A848GJP5</accession>